<keyword evidence="6" id="KW-0413">Isomerase</keyword>
<dbReference type="Pfam" id="PF10143">
    <property type="entry name" value="PhosphMutase"/>
    <property type="match status" value="1"/>
</dbReference>
<dbReference type="InterPro" id="IPR017850">
    <property type="entry name" value="Alkaline_phosphatase_core_sf"/>
</dbReference>
<sequence>MKYIIILGDGMADYPRPELGGQTPLQYARTPHMDALAARGETGLVKTVPDGFAPGSDVANLSVMGYAPEKYYTGRSPLEAVSMGVKLADTDVAFRCNLVTLSGEPAYHDKQMVDYSAGEITSEEARELIETVQLKLGTGDKCFYPGISYRHLMVWQNGPEKTDLTPPHDISGRVVGDYLPGGAGADMLLEMMKQSYVLLKEHPVNRSRVDRGLRPANSIWLWGQGKKPQLPLFKDMYHLDGAVISAVDLIMGIGICAGLQVIKVPGATGNIHTNFKGKAEAVLSALRDGADFVYLHIEAPDEAGHQGDTETKVRAIEEIDRQVLGPLQEGLTGFPGYRIMVLPDHPTPLSIRTHTAEPVPYVLADSKVVTGTAGKTYSELDASATGIMVPDGPSLIRKFLGLA</sequence>
<proteinExistence type="inferred from homology"/>
<evidence type="ECO:0000256" key="4">
    <source>
        <dbReference type="ARBA" id="ARBA00005524"/>
    </source>
</evidence>
<comment type="catalytic activity">
    <reaction evidence="1">
        <text>(2R)-2-phosphoglycerate = (2R)-3-phosphoglycerate</text>
        <dbReference type="Rhea" id="RHEA:15901"/>
        <dbReference type="ChEBI" id="CHEBI:58272"/>
        <dbReference type="ChEBI" id="CHEBI:58289"/>
        <dbReference type="EC" id="5.4.2.12"/>
    </reaction>
</comment>
<evidence type="ECO:0000313" key="8">
    <source>
        <dbReference type="EMBL" id="TYO95547.1"/>
    </source>
</evidence>
<dbReference type="PIRSF" id="PIRSF006392">
    <property type="entry name" value="IPGAM_arch"/>
    <property type="match status" value="1"/>
</dbReference>
<dbReference type="AlphaFoldDB" id="A0A5S4ZRL1"/>
<dbReference type="CDD" id="cd16011">
    <property type="entry name" value="iPGM_like"/>
    <property type="match status" value="1"/>
</dbReference>
<dbReference type="GO" id="GO:0004619">
    <property type="term" value="F:phosphoglycerate mutase activity"/>
    <property type="evidence" value="ECO:0007669"/>
    <property type="project" value="UniProtKB-EC"/>
</dbReference>
<dbReference type="PANTHER" id="PTHR31209:SF4">
    <property type="entry name" value="2,3-BISPHOSPHOGLYCERATE-INDEPENDENT PHOSPHOGLYCERATE MUTASE"/>
    <property type="match status" value="1"/>
</dbReference>
<feature type="domain" description="Metalloenzyme" evidence="7">
    <location>
        <begin position="1"/>
        <end position="370"/>
    </location>
</feature>
<evidence type="ECO:0000256" key="2">
    <source>
        <dbReference type="ARBA" id="ARBA00002315"/>
    </source>
</evidence>
<dbReference type="NCBIfam" id="TIGR02535">
    <property type="entry name" value="hyp_Hser_kinase"/>
    <property type="match status" value="1"/>
</dbReference>
<dbReference type="InterPro" id="IPR023665">
    <property type="entry name" value="ApgAM_prokaryotes"/>
</dbReference>
<dbReference type="GO" id="GO:0006096">
    <property type="term" value="P:glycolytic process"/>
    <property type="evidence" value="ECO:0007669"/>
    <property type="project" value="UniProtKB-KW"/>
</dbReference>
<dbReference type="Proteomes" id="UP000323166">
    <property type="component" value="Unassembled WGS sequence"/>
</dbReference>
<organism evidence="8 9">
    <name type="scientific">Desulfallas thermosapovorans DSM 6562</name>
    <dbReference type="NCBI Taxonomy" id="1121431"/>
    <lineage>
        <taxon>Bacteria</taxon>
        <taxon>Bacillati</taxon>
        <taxon>Bacillota</taxon>
        <taxon>Clostridia</taxon>
        <taxon>Eubacteriales</taxon>
        <taxon>Desulfallaceae</taxon>
        <taxon>Desulfallas</taxon>
    </lineage>
</organism>
<comment type="similarity">
    <text evidence="4">Belongs to the BPG-independent phosphoglycerate mutase family. A-PGAM subfamily.</text>
</comment>
<dbReference type="NCBIfam" id="NF003242">
    <property type="entry name" value="PRK04200.1"/>
    <property type="match status" value="1"/>
</dbReference>
<gene>
    <name evidence="8" type="ORF">LX24_01509</name>
</gene>
<dbReference type="InterPro" id="IPR004456">
    <property type="entry name" value="Pglycerate_mutase_ApgM"/>
</dbReference>
<dbReference type="GO" id="GO:0046872">
    <property type="term" value="F:metal ion binding"/>
    <property type="evidence" value="ECO:0007669"/>
    <property type="project" value="InterPro"/>
</dbReference>
<comment type="function">
    <text evidence="2">Catalyzes the interconversion of 2-phosphoglycerate and 3-phosphoglycerate.</text>
</comment>
<evidence type="ECO:0000256" key="3">
    <source>
        <dbReference type="ARBA" id="ARBA00004921"/>
    </source>
</evidence>
<comment type="pathway">
    <text evidence="3">Carbohydrate degradation.</text>
</comment>
<evidence type="ECO:0000313" key="9">
    <source>
        <dbReference type="Proteomes" id="UP000323166"/>
    </source>
</evidence>
<reference evidence="8 9" key="1">
    <citation type="submission" date="2019-07" db="EMBL/GenBank/DDBJ databases">
        <title>Genomic Encyclopedia of Type Strains, Phase I: the one thousand microbial genomes (KMG-I) project.</title>
        <authorList>
            <person name="Kyrpides N."/>
        </authorList>
    </citation>
    <scope>NUCLEOTIDE SEQUENCE [LARGE SCALE GENOMIC DNA]</scope>
    <source>
        <strain evidence="8 9">DSM 6562</strain>
    </source>
</reference>
<dbReference type="RefSeq" id="WP_166511525.1">
    <property type="nucleotide sequence ID" value="NZ_VNHM01000007.1"/>
</dbReference>
<evidence type="ECO:0000256" key="1">
    <source>
        <dbReference type="ARBA" id="ARBA00000370"/>
    </source>
</evidence>
<dbReference type="Gene3D" id="3.40.720.10">
    <property type="entry name" value="Alkaline Phosphatase, subunit A"/>
    <property type="match status" value="2"/>
</dbReference>
<keyword evidence="5" id="KW-0324">Glycolysis</keyword>
<dbReference type="EMBL" id="VNHM01000007">
    <property type="protein sequence ID" value="TYO95547.1"/>
    <property type="molecule type" value="Genomic_DNA"/>
</dbReference>
<accession>A0A5S4ZRL1</accession>
<dbReference type="NCBIfam" id="TIGR00306">
    <property type="entry name" value="apgM"/>
    <property type="match status" value="1"/>
</dbReference>
<evidence type="ECO:0000259" key="7">
    <source>
        <dbReference type="Pfam" id="PF01676"/>
    </source>
</evidence>
<dbReference type="PANTHER" id="PTHR31209">
    <property type="entry name" value="COFACTOR-INDEPENDENT PHOSPHOGLYCERATE MUTASE"/>
    <property type="match status" value="1"/>
</dbReference>
<comment type="caution">
    <text evidence="8">The sequence shown here is derived from an EMBL/GenBank/DDBJ whole genome shotgun (WGS) entry which is preliminary data.</text>
</comment>
<name>A0A5S4ZRL1_9FIRM</name>
<evidence type="ECO:0000256" key="5">
    <source>
        <dbReference type="ARBA" id="ARBA00023152"/>
    </source>
</evidence>
<dbReference type="Pfam" id="PF01676">
    <property type="entry name" value="Metalloenzyme"/>
    <property type="match status" value="1"/>
</dbReference>
<protein>
    <submittedName>
        <fullName evidence="8">2,3-bisphosphoglycerate-independent phosphoglycerate mutase</fullName>
    </submittedName>
</protein>
<dbReference type="InterPro" id="IPR006124">
    <property type="entry name" value="Metalloenzyme"/>
</dbReference>
<evidence type="ECO:0000256" key="6">
    <source>
        <dbReference type="ARBA" id="ARBA00023235"/>
    </source>
</evidence>
<dbReference type="SUPFAM" id="SSF53649">
    <property type="entry name" value="Alkaline phosphatase-like"/>
    <property type="match status" value="1"/>
</dbReference>
<keyword evidence="9" id="KW-1185">Reference proteome</keyword>